<evidence type="ECO:0000313" key="2">
    <source>
        <dbReference type="Proteomes" id="UP000007797"/>
    </source>
</evidence>
<accession>F4PRA1</accession>
<evidence type="ECO:0000313" key="1">
    <source>
        <dbReference type="EMBL" id="EGG21301.1"/>
    </source>
</evidence>
<protein>
    <submittedName>
        <fullName evidence="1">Uncharacterized protein</fullName>
    </submittedName>
</protein>
<dbReference type="KEGG" id="dfa:DFA_01182"/>
<reference evidence="2" key="1">
    <citation type="journal article" date="2011" name="Genome Res.">
        <title>Phylogeny-wide analysis of social amoeba genomes highlights ancient origins for complex intercellular communication.</title>
        <authorList>
            <person name="Heidel A.J."/>
            <person name="Lawal H.M."/>
            <person name="Felder M."/>
            <person name="Schilde C."/>
            <person name="Helps N.R."/>
            <person name="Tunggal B."/>
            <person name="Rivero F."/>
            <person name="John U."/>
            <person name="Schleicher M."/>
            <person name="Eichinger L."/>
            <person name="Platzer M."/>
            <person name="Noegel A.A."/>
            <person name="Schaap P."/>
            <person name="Gloeckner G."/>
        </authorList>
    </citation>
    <scope>NUCLEOTIDE SEQUENCE [LARGE SCALE GENOMIC DNA]</scope>
    <source>
        <strain evidence="2">SH3</strain>
    </source>
</reference>
<dbReference type="RefSeq" id="XP_004359151.1">
    <property type="nucleotide sequence ID" value="XM_004359094.1"/>
</dbReference>
<sequence length="430" mass="50067">MLQRTYIAMMESNNNIKLPWILIKDIVNIIWTQYSFCKCKEEDDEKEESTTTTITFNQCWIHHHHSSSNNLNIQKDRLQLYLICKDLYKFVSEHLPINVLVEHKNKHEWTMIKRLFRVVLKAENVLFSEQLEQQPSTLKQHNIGRFALSKSTRQVILQPQSTFLTLRNPFFKYIKALHPFEMSNLSSTMTALVKLKILGFQLENVQMETIARMKQLESIDIQLCTTKEDAMLHFIHTLNQTHHNHYQHPSSIRKLLVPSKFSSQLLLALNDNIKSSLCSSSIYLDGTDTSQQQHQKQQQQQQKFPKLYSLTIHGFKVVQPPQSSPLSRVTNSSIQDTSNLNVLNATAFDKMYTPFMSTLAQMGVKRFVILERVSDHNTPPLHQAWKKTFYNSIGYAYGGYKFKLDRIILVNFILMINTTNNTAPTNNKEE</sequence>
<organism evidence="1 2">
    <name type="scientific">Cavenderia fasciculata</name>
    <name type="common">Slime mold</name>
    <name type="synonym">Dictyostelium fasciculatum</name>
    <dbReference type="NCBI Taxonomy" id="261658"/>
    <lineage>
        <taxon>Eukaryota</taxon>
        <taxon>Amoebozoa</taxon>
        <taxon>Evosea</taxon>
        <taxon>Eumycetozoa</taxon>
        <taxon>Dictyostelia</taxon>
        <taxon>Acytosteliales</taxon>
        <taxon>Cavenderiaceae</taxon>
        <taxon>Cavenderia</taxon>
    </lineage>
</organism>
<dbReference type="Proteomes" id="UP000007797">
    <property type="component" value="Unassembled WGS sequence"/>
</dbReference>
<keyword evidence="2" id="KW-1185">Reference proteome</keyword>
<dbReference type="GeneID" id="14873222"/>
<dbReference type="EMBL" id="GL883010">
    <property type="protein sequence ID" value="EGG21301.1"/>
    <property type="molecule type" value="Genomic_DNA"/>
</dbReference>
<proteinExistence type="predicted"/>
<gene>
    <name evidence="1" type="ORF">DFA_01182</name>
</gene>
<dbReference type="AlphaFoldDB" id="F4PRA1"/>
<name>F4PRA1_CACFS</name>